<dbReference type="Proteomes" id="UP000053669">
    <property type="component" value="Unassembled WGS sequence"/>
</dbReference>
<reference evidence="1 2" key="1">
    <citation type="submission" date="2015-10" db="EMBL/GenBank/DDBJ databases">
        <title>Draft genome sequence of Streptomyces canus DSM 40017, type strain for the species Streptomyces canus.</title>
        <authorList>
            <person name="Ruckert C."/>
            <person name="Winkler A."/>
            <person name="Kalinowski J."/>
            <person name="Kampfer P."/>
            <person name="Glaeser S."/>
        </authorList>
    </citation>
    <scope>NUCLEOTIDE SEQUENCE [LARGE SCALE GENOMIC DNA]</scope>
    <source>
        <strain evidence="1 2">DSM 40017</strain>
    </source>
</reference>
<evidence type="ECO:0000313" key="1">
    <source>
        <dbReference type="EMBL" id="KUN58887.1"/>
    </source>
</evidence>
<protein>
    <submittedName>
        <fullName evidence="1">Uncharacterized protein</fullName>
    </submittedName>
</protein>
<gene>
    <name evidence="1" type="ORF">AQJ46_42195</name>
</gene>
<dbReference type="EMBL" id="LMWU01000055">
    <property type="protein sequence ID" value="KUN58887.1"/>
    <property type="molecule type" value="Genomic_DNA"/>
</dbReference>
<accession>A0A101RNH2</accession>
<organism evidence="1 2">
    <name type="scientific">Streptomyces canus</name>
    <dbReference type="NCBI Taxonomy" id="58343"/>
    <lineage>
        <taxon>Bacteria</taxon>
        <taxon>Bacillati</taxon>
        <taxon>Actinomycetota</taxon>
        <taxon>Actinomycetes</taxon>
        <taxon>Kitasatosporales</taxon>
        <taxon>Streptomycetaceae</taxon>
        <taxon>Streptomyces</taxon>
        <taxon>Streptomyces aurantiacus group</taxon>
    </lineage>
</organism>
<sequence>MERDMDPSVAVADDRLDEDARDLMARMARLGPLYGYELPMAALLLDEAMDTGKLGLIVGDNEGMLLPLEELAGRLGPTQTDPQDDVRVSVHRLHAAGALLVEEHEGTPLLRVVAGRPRTPGDRWVFQDSPESANVPGVCMPAQASDQLSADELGALMYIRLCRAELREPDPQEYSELGAVDGPDQARRLFATVTASGLADYRGCEACPAGHLCSRQGR</sequence>
<name>A0A101RNH2_9ACTN</name>
<dbReference type="AlphaFoldDB" id="A0A101RNH2"/>
<proteinExistence type="predicted"/>
<dbReference type="STRING" id="58343.AQJ46_42195"/>
<evidence type="ECO:0000313" key="2">
    <source>
        <dbReference type="Proteomes" id="UP000053669"/>
    </source>
</evidence>
<comment type="caution">
    <text evidence="1">The sequence shown here is derived from an EMBL/GenBank/DDBJ whole genome shotgun (WGS) entry which is preliminary data.</text>
</comment>